<comment type="caution">
    <text evidence="1">The sequence shown here is derived from an EMBL/GenBank/DDBJ whole genome shotgun (WGS) entry which is preliminary data.</text>
</comment>
<sequence length="48" mass="5406">MEAVNPELAQAWSRRALELRRERLLAELRWIEDALRGGGDGGASEKVE</sequence>
<accession>A0A2T5G7J4</accession>
<organism evidence="1 2">
    <name type="scientific">Brockia lithotrophica</name>
    <dbReference type="NCBI Taxonomy" id="933949"/>
    <lineage>
        <taxon>Bacteria</taxon>
        <taxon>Bacillati</taxon>
        <taxon>Bacillota</taxon>
        <taxon>Bacilli</taxon>
        <taxon>Bacillales</taxon>
        <taxon>Bacillales Family X. Incertae Sedis</taxon>
        <taxon>Brockia</taxon>
    </lineage>
</organism>
<reference evidence="1 2" key="1">
    <citation type="submission" date="2017-08" db="EMBL/GenBank/DDBJ databases">
        <title>Burning lignite coal seam in the remote Altai Mountains harbors a hydrogen-driven thermophilic microbial community.</title>
        <authorList>
            <person name="Kadnikov V.V."/>
            <person name="Mardanov A.V."/>
            <person name="Ivasenko D."/>
            <person name="Beletsky A.V."/>
            <person name="Karnachuk O.V."/>
            <person name="Ravin N.V."/>
        </authorList>
    </citation>
    <scope>NUCLEOTIDE SEQUENCE [LARGE SCALE GENOMIC DNA]</scope>
    <source>
        <strain evidence="1">AL31</strain>
    </source>
</reference>
<dbReference type="AlphaFoldDB" id="A0A2T5G7J4"/>
<proteinExistence type="predicted"/>
<name>A0A2T5G7J4_9BACL</name>
<gene>
    <name evidence="1" type="ORF">BLITH_1124</name>
</gene>
<dbReference type="EMBL" id="PEBW01000003">
    <property type="protein sequence ID" value="PTQ52157.1"/>
    <property type="molecule type" value="Genomic_DNA"/>
</dbReference>
<evidence type="ECO:0000313" key="2">
    <source>
        <dbReference type="Proteomes" id="UP000244016"/>
    </source>
</evidence>
<dbReference type="Proteomes" id="UP000244016">
    <property type="component" value="Unassembled WGS sequence"/>
</dbReference>
<protein>
    <submittedName>
        <fullName evidence="1">Uncharacterized protein</fullName>
    </submittedName>
</protein>
<evidence type="ECO:0000313" key="1">
    <source>
        <dbReference type="EMBL" id="PTQ52157.1"/>
    </source>
</evidence>